<comment type="similarity">
    <text evidence="2 7">Belongs to the adaptor complexes large subunit family.</text>
</comment>
<dbReference type="EMBL" id="JADGMS010000015">
    <property type="protein sequence ID" value="KAF9667583.1"/>
    <property type="molecule type" value="Genomic_DNA"/>
</dbReference>
<dbReference type="InterPro" id="IPR011989">
    <property type="entry name" value="ARM-like"/>
</dbReference>
<gene>
    <name evidence="10" type="ORF">SADUNF_Sadunf15G0038500</name>
</gene>
<dbReference type="SUPFAM" id="SSF48371">
    <property type="entry name" value="ARM repeat"/>
    <property type="match status" value="1"/>
</dbReference>
<dbReference type="InterPro" id="IPR016024">
    <property type="entry name" value="ARM-type_fold"/>
</dbReference>
<sequence>MASPSLMDTLFQRSLDDIIKGFRHQQSSTESIFISRVIEEIRREIKSTDLQTKSTALQKLTYLNSIHFIDMSWASFHAIECISSPTFSHKKIGYLAISQSFSESTPVILLISNQLRKDLKSGNEFEVSLALDCLSRIGTVDLCRDLASEVFILMSSSKVFIRKKAIGVVLRLFEKYPDAVRVCFKKLVESLEGSDSPIVSAVVGVFCELAAKDPRSYLPLAPEFYRILVDSKNNWVLIKVLKIFVKLAPLEPRLAKRLVEPICDHMRKTGAKSLVFECIRTVVTSFSEYESAMKLAAAKIREFLMEDDPNLKYLGLHVISIMAPKHLWAVLENKDVVIQSLSDEDPNIKLESLRLVMAMASESNLVETCRVLVNYALKSDPDFCNEILGSILSTCCQNVYEVIIDFDWYVSLLGEMSRIPNCKKGEEIGNQLIDIGMRVKDVRPELVRIARDLLIDPALLGNPFLHRLLSAAAWVCGEYVEFSRNPVELMEALLQPRTSLLPSSIRTVYMQSAFKILIFCIHSYFLQKEDMASEVSHLASKRECSESSGLATDKALVQSDQDEGFNPRDSNQSYEYPSVVDTGDGQTSTSTFMEKKSTMHESIVNVLNLMELVLSPLSGSLDVEIQERACNVLGFIELVQQEFSNPLIRKEANLDREEEIASRVVEWLHDGFSEELGPVSVTAQDRVPIPDELVLKENLTDLEAICGGVELPAPVSLTSPYYGQSAVFSVSNLQAEEDSEPSTESSSLLTEHRKRHELYYLPSEKNKILANDYPPANDPSSGINTNDATEDLVKLADQSLVSKRKPNHAKPRPVVVKLEEGEAAPVVSKKPELKDDLLSGAIHDILLGNEAKAASSQSNPSDKSSSKRKGKAKHVDLPDSKENLAVGEQPNHENPSSRRGKHRGDGKQKSKKSQGKKNGDGREDDGEKERQKIRDHHGRHKSRQRADAPIKVVPQTPDIPDYLL</sequence>
<dbReference type="AlphaFoldDB" id="A0A835MS40"/>
<reference evidence="10 11" key="1">
    <citation type="submission" date="2020-10" db="EMBL/GenBank/DDBJ databases">
        <title>Plant Genome Project.</title>
        <authorList>
            <person name="Zhang R.-G."/>
        </authorList>
    </citation>
    <scope>NUCLEOTIDE SEQUENCE [LARGE SCALE GENOMIC DNA]</scope>
    <source>
        <strain evidence="10">FAFU-HL-1</strain>
        <tissue evidence="10">Leaf</tissue>
    </source>
</reference>
<dbReference type="OrthoDB" id="10264595at2759"/>
<organism evidence="10 11">
    <name type="scientific">Salix dunnii</name>
    <dbReference type="NCBI Taxonomy" id="1413687"/>
    <lineage>
        <taxon>Eukaryota</taxon>
        <taxon>Viridiplantae</taxon>
        <taxon>Streptophyta</taxon>
        <taxon>Embryophyta</taxon>
        <taxon>Tracheophyta</taxon>
        <taxon>Spermatophyta</taxon>
        <taxon>Magnoliopsida</taxon>
        <taxon>eudicotyledons</taxon>
        <taxon>Gunneridae</taxon>
        <taxon>Pentapetalae</taxon>
        <taxon>rosids</taxon>
        <taxon>fabids</taxon>
        <taxon>Malpighiales</taxon>
        <taxon>Salicaceae</taxon>
        <taxon>Saliceae</taxon>
        <taxon>Salix</taxon>
    </lineage>
</organism>
<feature type="domain" description="Clathrin/coatomer adaptor adaptin-like N-terminal" evidence="9">
    <location>
        <begin position="35"/>
        <end position="637"/>
    </location>
</feature>
<feature type="compositionally biased region" description="Basic and acidic residues" evidence="8">
    <location>
        <begin position="917"/>
        <end position="932"/>
    </location>
</feature>
<dbReference type="Proteomes" id="UP000657918">
    <property type="component" value="Unassembled WGS sequence"/>
</dbReference>
<keyword evidence="6" id="KW-0472">Membrane</keyword>
<dbReference type="GO" id="GO:0030123">
    <property type="term" value="C:AP-3 adaptor complex"/>
    <property type="evidence" value="ECO:0007669"/>
    <property type="project" value="InterPro"/>
</dbReference>
<evidence type="ECO:0000256" key="2">
    <source>
        <dbReference type="ARBA" id="ARBA00006613"/>
    </source>
</evidence>
<evidence type="ECO:0000259" key="9">
    <source>
        <dbReference type="Pfam" id="PF01602"/>
    </source>
</evidence>
<dbReference type="Gene3D" id="1.25.10.10">
    <property type="entry name" value="Leucine-rich Repeat Variant"/>
    <property type="match status" value="1"/>
</dbReference>
<dbReference type="Pfam" id="PF01602">
    <property type="entry name" value="Adaptin_N"/>
    <property type="match status" value="1"/>
</dbReference>
<feature type="region of interest" description="Disordered" evidence="8">
    <location>
        <begin position="850"/>
        <end position="964"/>
    </location>
</feature>
<comment type="subunit">
    <text evidence="7">Adaptor protein complex 3 (AP-3) is a heterotetramer.</text>
</comment>
<comment type="function">
    <text evidence="7">Part of the AP-3 complex, an adaptor-related complex which seems to be clathrin-associated. The complex is associated with the Golgi region as well as more peripheral structures. It facilitates the budding of vesicles from the Golgi membrane and may be directly involved in trafficking to the vacuole. It also function in maintaining the identity of lytic vacuoles and in regulating the transition between storage and lytic vacuoles.</text>
</comment>
<evidence type="ECO:0000256" key="4">
    <source>
        <dbReference type="ARBA" id="ARBA00022737"/>
    </source>
</evidence>
<evidence type="ECO:0000313" key="11">
    <source>
        <dbReference type="Proteomes" id="UP000657918"/>
    </source>
</evidence>
<keyword evidence="3 7" id="KW-0813">Transport</keyword>
<dbReference type="InterPro" id="IPR002553">
    <property type="entry name" value="Clathrin/coatomer_adapt-like_N"/>
</dbReference>
<name>A0A835MS40_9ROSI</name>
<protein>
    <recommendedName>
        <fullName evidence="7">AP-3 complex subunit delta</fullName>
    </recommendedName>
</protein>
<dbReference type="GO" id="GO:0005794">
    <property type="term" value="C:Golgi apparatus"/>
    <property type="evidence" value="ECO:0007669"/>
    <property type="project" value="UniProtKB-SubCell"/>
</dbReference>
<feature type="compositionally biased region" description="Basic and acidic residues" evidence="8">
    <location>
        <begin position="873"/>
        <end position="882"/>
    </location>
</feature>
<evidence type="ECO:0000256" key="8">
    <source>
        <dbReference type="SAM" id="MobiDB-lite"/>
    </source>
</evidence>
<comment type="caution">
    <text evidence="10">The sequence shown here is derived from an EMBL/GenBank/DDBJ whole genome shotgun (WGS) entry which is preliminary data.</text>
</comment>
<dbReference type="GO" id="GO:0010008">
    <property type="term" value="C:endosome membrane"/>
    <property type="evidence" value="ECO:0007669"/>
    <property type="project" value="TreeGrafter"/>
</dbReference>
<evidence type="ECO:0000256" key="5">
    <source>
        <dbReference type="ARBA" id="ARBA00022927"/>
    </source>
</evidence>
<accession>A0A835MS40</accession>
<evidence type="ECO:0000256" key="1">
    <source>
        <dbReference type="ARBA" id="ARBA00004308"/>
    </source>
</evidence>
<dbReference type="GO" id="GO:0006896">
    <property type="term" value="P:Golgi to vacuole transport"/>
    <property type="evidence" value="ECO:0007669"/>
    <property type="project" value="TreeGrafter"/>
</dbReference>
<proteinExistence type="inferred from homology"/>
<comment type="subcellular location">
    <subcellularLocation>
        <location evidence="1">Endomembrane system</location>
    </subcellularLocation>
    <subcellularLocation>
        <location evidence="7">Golgi apparatus</location>
    </subcellularLocation>
</comment>
<evidence type="ECO:0000313" key="10">
    <source>
        <dbReference type="EMBL" id="KAF9667583.1"/>
    </source>
</evidence>
<keyword evidence="11" id="KW-1185">Reference proteome</keyword>
<dbReference type="InterPro" id="IPR017105">
    <property type="entry name" value="AP3_complex_dsu"/>
</dbReference>
<feature type="region of interest" description="Disordered" evidence="8">
    <location>
        <begin position="561"/>
        <end position="589"/>
    </location>
</feature>
<keyword evidence="4" id="KW-0677">Repeat</keyword>
<dbReference type="PANTHER" id="PTHR22781">
    <property type="entry name" value="DELTA ADAPTIN-RELATED"/>
    <property type="match status" value="1"/>
</dbReference>
<feature type="compositionally biased region" description="Basic residues" evidence="8">
    <location>
        <begin position="933"/>
        <end position="943"/>
    </location>
</feature>
<evidence type="ECO:0000256" key="6">
    <source>
        <dbReference type="ARBA" id="ARBA00023136"/>
    </source>
</evidence>
<keyword evidence="5 7" id="KW-0653">Protein transport</keyword>
<keyword evidence="7" id="KW-0333">Golgi apparatus</keyword>
<dbReference type="GO" id="GO:0006623">
    <property type="term" value="P:protein targeting to vacuole"/>
    <property type="evidence" value="ECO:0007669"/>
    <property type="project" value="TreeGrafter"/>
</dbReference>
<dbReference type="PANTHER" id="PTHR22781:SF12">
    <property type="entry name" value="AP-3 COMPLEX SUBUNIT DELTA-1"/>
    <property type="match status" value="1"/>
</dbReference>
<evidence type="ECO:0000256" key="7">
    <source>
        <dbReference type="PIRNR" id="PIRNR037092"/>
    </source>
</evidence>
<dbReference type="PIRSF" id="PIRSF037092">
    <property type="entry name" value="AP3_complex_delta"/>
    <property type="match status" value="1"/>
</dbReference>
<evidence type="ECO:0000256" key="3">
    <source>
        <dbReference type="ARBA" id="ARBA00022448"/>
    </source>
</evidence>